<dbReference type="Proteomes" id="UP000324897">
    <property type="component" value="Chromosome 1"/>
</dbReference>
<evidence type="ECO:0000256" key="1">
    <source>
        <dbReference type="SAM" id="MobiDB-lite"/>
    </source>
</evidence>
<gene>
    <name evidence="2" type="ORF">EJB05_22670</name>
</gene>
<sequence>MTFASIPSDVWSRHPVPSRPVPKLRETSDYASSPEPNSYSNSTSLCNPNPHPHATAGIPSNTFLPSSSSPPSRLLPPPPLPSRKP</sequence>
<protein>
    <submittedName>
        <fullName evidence="2">Uncharacterized protein</fullName>
    </submittedName>
</protein>
<dbReference type="EMBL" id="RWGY01000011">
    <property type="protein sequence ID" value="TVU31008.1"/>
    <property type="molecule type" value="Genomic_DNA"/>
</dbReference>
<feature type="compositionally biased region" description="Polar residues" evidence="1">
    <location>
        <begin position="29"/>
        <end position="47"/>
    </location>
</feature>
<organism evidence="2 3">
    <name type="scientific">Eragrostis curvula</name>
    <name type="common">weeping love grass</name>
    <dbReference type="NCBI Taxonomy" id="38414"/>
    <lineage>
        <taxon>Eukaryota</taxon>
        <taxon>Viridiplantae</taxon>
        <taxon>Streptophyta</taxon>
        <taxon>Embryophyta</taxon>
        <taxon>Tracheophyta</taxon>
        <taxon>Spermatophyta</taxon>
        <taxon>Magnoliopsida</taxon>
        <taxon>Liliopsida</taxon>
        <taxon>Poales</taxon>
        <taxon>Poaceae</taxon>
        <taxon>PACMAD clade</taxon>
        <taxon>Chloridoideae</taxon>
        <taxon>Eragrostideae</taxon>
        <taxon>Eragrostidinae</taxon>
        <taxon>Eragrostis</taxon>
    </lineage>
</organism>
<proteinExistence type="predicted"/>
<keyword evidence="3" id="KW-1185">Reference proteome</keyword>
<evidence type="ECO:0000313" key="2">
    <source>
        <dbReference type="EMBL" id="TVU31008.1"/>
    </source>
</evidence>
<dbReference type="AlphaFoldDB" id="A0A5J9V679"/>
<reference evidence="2 3" key="1">
    <citation type="journal article" date="2019" name="Sci. Rep.">
        <title>A high-quality genome of Eragrostis curvula grass provides insights into Poaceae evolution and supports new strategies to enhance forage quality.</title>
        <authorList>
            <person name="Carballo J."/>
            <person name="Santos B.A.C.M."/>
            <person name="Zappacosta D."/>
            <person name="Garbus I."/>
            <person name="Selva J.P."/>
            <person name="Gallo C.A."/>
            <person name="Diaz A."/>
            <person name="Albertini E."/>
            <person name="Caccamo M."/>
            <person name="Echenique V."/>
        </authorList>
    </citation>
    <scope>NUCLEOTIDE SEQUENCE [LARGE SCALE GENOMIC DNA]</scope>
    <source>
        <strain evidence="3">cv. Victoria</strain>
        <tissue evidence="2">Leaf</tissue>
    </source>
</reference>
<name>A0A5J9V679_9POAL</name>
<dbReference type="Gramene" id="TVU31008">
    <property type="protein sequence ID" value="TVU31008"/>
    <property type="gene ID" value="EJB05_22670"/>
</dbReference>
<feature type="region of interest" description="Disordered" evidence="1">
    <location>
        <begin position="1"/>
        <end position="85"/>
    </location>
</feature>
<feature type="compositionally biased region" description="Pro residues" evidence="1">
    <location>
        <begin position="73"/>
        <end position="85"/>
    </location>
</feature>
<accession>A0A5J9V679</accession>
<comment type="caution">
    <text evidence="2">The sequence shown here is derived from an EMBL/GenBank/DDBJ whole genome shotgun (WGS) entry which is preliminary data.</text>
</comment>
<feature type="non-terminal residue" evidence="2">
    <location>
        <position position="1"/>
    </location>
</feature>
<evidence type="ECO:0000313" key="3">
    <source>
        <dbReference type="Proteomes" id="UP000324897"/>
    </source>
</evidence>